<keyword evidence="10" id="KW-0812">Transmembrane</keyword>
<sequence>MDFKNKNLYYLKIGMSVINFLILAFFSIVTGFTIHYVNQNFSARNFLENVTYLPMESVRMTVVTFVAFFLLLLIIEMRSRKKKNAIFTFVIYGMELLLCLIIIRCLYIGYNGIILLVVADIVTSIRDKHNRALFLVIMGLLYIFSDYNIISVFFKMISFQEFLNVYNSNISMILMGVRNMLVSLNILVFIVYMIILMRNQMKENARIALLNIQLETANAKLKEMNAQLQDYAQMQEKMGETKERNRIAREIHDTLGHTMTGLSAGIDACIAMIDFSVDETKKQLNKISKVARQGIQDIRRSVNKLRPDALEHLNLEAALEKMMEEMMEVSDVAIRYQCEVPVLKFNPDEEDAIYRVVQEGITNAIRHGKASNIEINIKKENKWLILSIQDDGVGCEEIKSGFGLIHIRERIQMLNGEVTYDGSHGFHIVAKIPIRWGENYD</sequence>
<comment type="caution">
    <text evidence="12">The sequence shown here is derived from an EMBL/GenBank/DDBJ whole genome shotgun (WGS) entry which is preliminary data.</text>
</comment>
<organism evidence="12 13">
    <name type="scientific">Anaerostipes butyraticus</name>
    <dbReference type="NCBI Taxonomy" id="645466"/>
    <lineage>
        <taxon>Bacteria</taxon>
        <taxon>Bacillati</taxon>
        <taxon>Bacillota</taxon>
        <taxon>Clostridia</taxon>
        <taxon>Lachnospirales</taxon>
        <taxon>Lachnospiraceae</taxon>
        <taxon>Anaerostipes</taxon>
    </lineage>
</organism>
<keyword evidence="13" id="KW-1185">Reference proteome</keyword>
<dbReference type="InterPro" id="IPR011712">
    <property type="entry name" value="Sig_transdc_His_kin_sub3_dim/P"/>
</dbReference>
<keyword evidence="3" id="KW-0597">Phosphoprotein</keyword>
<name>A0A916VC34_9FIRM</name>
<evidence type="ECO:0000256" key="7">
    <source>
        <dbReference type="ARBA" id="ARBA00022840"/>
    </source>
</evidence>
<dbReference type="RefSeq" id="WP_201309952.1">
    <property type="nucleotide sequence ID" value="NZ_BLYI01000009.1"/>
</dbReference>
<evidence type="ECO:0000256" key="8">
    <source>
        <dbReference type="ARBA" id="ARBA00023012"/>
    </source>
</evidence>
<keyword evidence="7" id="KW-0067">ATP-binding</keyword>
<dbReference type="EMBL" id="BLYI01000009">
    <property type="protein sequence ID" value="GFO84220.1"/>
    <property type="molecule type" value="Genomic_DNA"/>
</dbReference>
<evidence type="ECO:0000256" key="5">
    <source>
        <dbReference type="ARBA" id="ARBA00022741"/>
    </source>
</evidence>
<evidence type="ECO:0000256" key="4">
    <source>
        <dbReference type="ARBA" id="ARBA00022679"/>
    </source>
</evidence>
<evidence type="ECO:0000256" key="10">
    <source>
        <dbReference type="SAM" id="Phobius"/>
    </source>
</evidence>
<dbReference type="InterPro" id="IPR036890">
    <property type="entry name" value="HATPase_C_sf"/>
</dbReference>
<feature type="transmembrane region" description="Helical" evidence="10">
    <location>
        <begin position="132"/>
        <end position="150"/>
    </location>
</feature>
<dbReference type="AlphaFoldDB" id="A0A916VC34"/>
<evidence type="ECO:0000313" key="12">
    <source>
        <dbReference type="EMBL" id="GFO84220.1"/>
    </source>
</evidence>
<keyword evidence="10" id="KW-1133">Transmembrane helix</keyword>
<dbReference type="SUPFAM" id="SSF55874">
    <property type="entry name" value="ATPase domain of HSP90 chaperone/DNA topoisomerase II/histidine kinase"/>
    <property type="match status" value="1"/>
</dbReference>
<evidence type="ECO:0000256" key="2">
    <source>
        <dbReference type="ARBA" id="ARBA00012438"/>
    </source>
</evidence>
<evidence type="ECO:0000256" key="6">
    <source>
        <dbReference type="ARBA" id="ARBA00022777"/>
    </source>
</evidence>
<dbReference type="GO" id="GO:0005524">
    <property type="term" value="F:ATP binding"/>
    <property type="evidence" value="ECO:0007669"/>
    <property type="project" value="UniProtKB-KW"/>
</dbReference>
<keyword evidence="10" id="KW-0472">Membrane</keyword>
<dbReference type="InterPro" id="IPR003594">
    <property type="entry name" value="HATPase_dom"/>
</dbReference>
<proteinExistence type="predicted"/>
<dbReference type="GO" id="GO:0046983">
    <property type="term" value="F:protein dimerization activity"/>
    <property type="evidence" value="ECO:0007669"/>
    <property type="project" value="InterPro"/>
</dbReference>
<dbReference type="EC" id="2.7.13.3" evidence="2"/>
<comment type="catalytic activity">
    <reaction evidence="1">
        <text>ATP + protein L-histidine = ADP + protein N-phospho-L-histidine.</text>
        <dbReference type="EC" id="2.7.13.3"/>
    </reaction>
</comment>
<dbReference type="PANTHER" id="PTHR24421">
    <property type="entry name" value="NITRATE/NITRITE SENSOR PROTEIN NARX-RELATED"/>
    <property type="match status" value="1"/>
</dbReference>
<dbReference type="PROSITE" id="PS50109">
    <property type="entry name" value="HIS_KIN"/>
    <property type="match status" value="1"/>
</dbReference>
<feature type="transmembrane region" description="Helical" evidence="10">
    <location>
        <begin position="57"/>
        <end position="74"/>
    </location>
</feature>
<feature type="domain" description="Histidine kinase" evidence="11">
    <location>
        <begin position="254"/>
        <end position="436"/>
    </location>
</feature>
<dbReference type="Proteomes" id="UP000613208">
    <property type="component" value="Unassembled WGS sequence"/>
</dbReference>
<feature type="transmembrane region" description="Helical" evidence="10">
    <location>
        <begin position="9"/>
        <end position="37"/>
    </location>
</feature>
<evidence type="ECO:0000313" key="13">
    <source>
        <dbReference type="Proteomes" id="UP000613208"/>
    </source>
</evidence>
<keyword evidence="6 12" id="KW-0418">Kinase</keyword>
<dbReference type="PANTHER" id="PTHR24421:SF10">
    <property type="entry name" value="NITRATE_NITRITE SENSOR PROTEIN NARQ"/>
    <property type="match status" value="1"/>
</dbReference>
<feature type="coiled-coil region" evidence="9">
    <location>
        <begin position="207"/>
        <end position="244"/>
    </location>
</feature>
<dbReference type="Gene3D" id="3.30.565.10">
    <property type="entry name" value="Histidine kinase-like ATPase, C-terminal domain"/>
    <property type="match status" value="1"/>
</dbReference>
<dbReference type="Pfam" id="PF07730">
    <property type="entry name" value="HisKA_3"/>
    <property type="match status" value="1"/>
</dbReference>
<feature type="transmembrane region" description="Helical" evidence="10">
    <location>
        <begin position="86"/>
        <end position="103"/>
    </location>
</feature>
<dbReference type="CDD" id="cd16917">
    <property type="entry name" value="HATPase_UhpB-NarQ-NarX-like"/>
    <property type="match status" value="1"/>
</dbReference>
<keyword evidence="9" id="KW-0175">Coiled coil</keyword>
<dbReference type="Pfam" id="PF02518">
    <property type="entry name" value="HATPase_c"/>
    <property type="match status" value="1"/>
</dbReference>
<evidence type="ECO:0000256" key="1">
    <source>
        <dbReference type="ARBA" id="ARBA00000085"/>
    </source>
</evidence>
<protein>
    <recommendedName>
        <fullName evidence="2">histidine kinase</fullName>
        <ecNumber evidence="2">2.7.13.3</ecNumber>
    </recommendedName>
</protein>
<keyword evidence="8" id="KW-0902">Two-component regulatory system</keyword>
<dbReference type="SMART" id="SM00387">
    <property type="entry name" value="HATPase_c"/>
    <property type="match status" value="1"/>
</dbReference>
<evidence type="ECO:0000256" key="9">
    <source>
        <dbReference type="SAM" id="Coils"/>
    </source>
</evidence>
<evidence type="ECO:0000256" key="3">
    <source>
        <dbReference type="ARBA" id="ARBA00022553"/>
    </source>
</evidence>
<accession>A0A916VC34</accession>
<reference evidence="12" key="1">
    <citation type="submission" date="2020-06" db="EMBL/GenBank/DDBJ databases">
        <title>Characterization of fructooligosaccharide metabolism and fructooligosaccharide-degrading enzymes in human commensal butyrate producers.</title>
        <authorList>
            <person name="Tanno H."/>
            <person name="Fujii T."/>
            <person name="Hirano K."/>
            <person name="Maeno S."/>
            <person name="Tonozuka T."/>
            <person name="Sakamoto M."/>
            <person name="Ohkuma M."/>
            <person name="Tochio T."/>
            <person name="Endo A."/>
        </authorList>
    </citation>
    <scope>NUCLEOTIDE SEQUENCE</scope>
    <source>
        <strain evidence="12">JCM 17466</strain>
    </source>
</reference>
<gene>
    <name evidence="12" type="ORF">ANBU17_05670</name>
</gene>
<dbReference type="InterPro" id="IPR050482">
    <property type="entry name" value="Sensor_HK_TwoCompSys"/>
</dbReference>
<feature type="transmembrane region" description="Helical" evidence="10">
    <location>
        <begin position="109"/>
        <end position="125"/>
    </location>
</feature>
<dbReference type="GO" id="GO:0000155">
    <property type="term" value="F:phosphorelay sensor kinase activity"/>
    <property type="evidence" value="ECO:0007669"/>
    <property type="project" value="InterPro"/>
</dbReference>
<keyword evidence="5" id="KW-0547">Nucleotide-binding</keyword>
<dbReference type="Gene3D" id="1.20.5.1930">
    <property type="match status" value="1"/>
</dbReference>
<feature type="transmembrane region" description="Helical" evidence="10">
    <location>
        <begin position="170"/>
        <end position="196"/>
    </location>
</feature>
<keyword evidence="4" id="KW-0808">Transferase</keyword>
<dbReference type="GO" id="GO:0016020">
    <property type="term" value="C:membrane"/>
    <property type="evidence" value="ECO:0007669"/>
    <property type="project" value="InterPro"/>
</dbReference>
<dbReference type="InterPro" id="IPR005467">
    <property type="entry name" value="His_kinase_dom"/>
</dbReference>
<evidence type="ECO:0000259" key="11">
    <source>
        <dbReference type="PROSITE" id="PS50109"/>
    </source>
</evidence>